<protein>
    <submittedName>
        <fullName evidence="2">Uncharacterized protein</fullName>
    </submittedName>
</protein>
<evidence type="ECO:0000313" key="3">
    <source>
        <dbReference type="Proteomes" id="UP000014629"/>
    </source>
</evidence>
<dbReference type="EMBL" id="AOPZ01000050">
    <property type="protein sequence ID" value="EPH45585.1"/>
    <property type="molecule type" value="Genomic_DNA"/>
</dbReference>
<evidence type="ECO:0000256" key="1">
    <source>
        <dbReference type="SAM" id="MobiDB-lite"/>
    </source>
</evidence>
<keyword evidence="3" id="KW-1185">Reference proteome</keyword>
<name>S4A4I2_9ACTN</name>
<dbReference type="Proteomes" id="UP000014629">
    <property type="component" value="Unassembled WGS sequence"/>
</dbReference>
<accession>S4A4I2</accession>
<sequence>MSVTHVSGPYSNVRGTRSRACGGSWARPTGA</sequence>
<proteinExistence type="predicted"/>
<gene>
    <name evidence="2" type="ORF">STRAU_1286</name>
</gene>
<feature type="compositionally biased region" description="Polar residues" evidence="1">
    <location>
        <begin position="1"/>
        <end position="15"/>
    </location>
</feature>
<comment type="caution">
    <text evidence="2">The sequence shown here is derived from an EMBL/GenBank/DDBJ whole genome shotgun (WGS) entry which is preliminary data.</text>
</comment>
<feature type="region of interest" description="Disordered" evidence="1">
    <location>
        <begin position="1"/>
        <end position="31"/>
    </location>
</feature>
<organism evidence="2 3">
    <name type="scientific">Streptomyces aurantiacus JA 4570</name>
    <dbReference type="NCBI Taxonomy" id="1286094"/>
    <lineage>
        <taxon>Bacteria</taxon>
        <taxon>Bacillati</taxon>
        <taxon>Actinomycetota</taxon>
        <taxon>Actinomycetes</taxon>
        <taxon>Kitasatosporales</taxon>
        <taxon>Streptomycetaceae</taxon>
        <taxon>Streptomyces</taxon>
        <taxon>Streptomyces aurantiacus group</taxon>
    </lineage>
</organism>
<reference evidence="2 3" key="1">
    <citation type="submission" date="2013-02" db="EMBL/GenBank/DDBJ databases">
        <title>Draft Genome Sequence of Streptomyces aurantiacus, Which Produces Setomimycin.</title>
        <authorList>
            <person name="Gruening B.A."/>
            <person name="Praeg A."/>
            <person name="Erxleben A."/>
            <person name="Guenther S."/>
            <person name="Mueller M."/>
        </authorList>
    </citation>
    <scope>NUCLEOTIDE SEQUENCE [LARGE SCALE GENOMIC DNA]</scope>
    <source>
        <strain evidence="2 3">JA 4570</strain>
    </source>
</reference>
<dbReference type="AlphaFoldDB" id="S4A4I2"/>
<evidence type="ECO:0000313" key="2">
    <source>
        <dbReference type="EMBL" id="EPH45585.1"/>
    </source>
</evidence>